<organism evidence="1 2">
    <name type="scientific">Caenorhabditis remanei</name>
    <name type="common">Caenorhabditis vulgaris</name>
    <dbReference type="NCBI Taxonomy" id="31234"/>
    <lineage>
        <taxon>Eukaryota</taxon>
        <taxon>Metazoa</taxon>
        <taxon>Ecdysozoa</taxon>
        <taxon>Nematoda</taxon>
        <taxon>Chromadorea</taxon>
        <taxon>Rhabditida</taxon>
        <taxon>Rhabditina</taxon>
        <taxon>Rhabditomorpha</taxon>
        <taxon>Rhabditoidea</taxon>
        <taxon>Rhabditidae</taxon>
        <taxon>Peloderinae</taxon>
        <taxon>Caenorhabditis</taxon>
    </lineage>
</organism>
<feature type="non-terminal residue" evidence="1">
    <location>
        <position position="1"/>
    </location>
</feature>
<proteinExistence type="predicted"/>
<dbReference type="HOGENOM" id="CLU_143714_0_0_1"/>
<gene>
    <name evidence="1" type="ORF">FL82_24783</name>
</gene>
<evidence type="ECO:0000313" key="1">
    <source>
        <dbReference type="EMBL" id="OZF81461.1"/>
    </source>
</evidence>
<name>A0A260Z702_CAERE</name>
<comment type="caution">
    <text evidence="1">The sequence shown here is derived from an EMBL/GenBank/DDBJ whole genome shotgun (WGS) entry which is preliminary data.</text>
</comment>
<reference evidence="1" key="1">
    <citation type="submission" date="2017-08" db="EMBL/GenBank/DDBJ databases">
        <authorList>
            <person name="de Groot N.N."/>
        </authorList>
    </citation>
    <scope>NUCLEOTIDE SEQUENCE [LARGE SCALE GENOMIC DNA]</scope>
    <source>
        <strain evidence="1">PX439</strain>
    </source>
</reference>
<evidence type="ECO:0000313" key="2">
    <source>
        <dbReference type="Proteomes" id="UP000216624"/>
    </source>
</evidence>
<dbReference type="Proteomes" id="UP000216624">
    <property type="component" value="Unassembled WGS sequence"/>
</dbReference>
<sequence>MAEVYLQAPFSGPGIMVFSLGNCCRKSLTIKEGVAKLNFCMSCQKKTYAAKYPNNALRGFAVFYENRNRKRWVGPDFIPGDKMWKKILPSIVMGNGDLFSVFLEECCRNSVTIEENILTFKFCTTCQARNSFVSKYDADGRY</sequence>
<accession>A0A260Z702</accession>
<dbReference type="EMBL" id="NMWX01000262">
    <property type="protein sequence ID" value="OZF81461.1"/>
    <property type="molecule type" value="Genomic_DNA"/>
</dbReference>
<keyword evidence="2" id="KW-1185">Reference proteome</keyword>
<protein>
    <submittedName>
        <fullName evidence="1">Uncharacterized protein</fullName>
    </submittedName>
</protein>